<accession>A0A2P5D7R7</accession>
<feature type="non-terminal residue" evidence="2">
    <location>
        <position position="1"/>
    </location>
</feature>
<evidence type="ECO:0000313" key="2">
    <source>
        <dbReference type="EMBL" id="PON69342.1"/>
    </source>
</evidence>
<evidence type="ECO:0008006" key="4">
    <source>
        <dbReference type="Google" id="ProtNLM"/>
    </source>
</evidence>
<dbReference type="Proteomes" id="UP000237000">
    <property type="component" value="Unassembled WGS sequence"/>
</dbReference>
<sequence length="148" mass="16985">RNLVTGQIIGKIELFHNTHWSAKEGWENNEVEARYNQMVEMRSSQVRSEDGVLLTEDQIVEKVLGARSSYIKLQGPLPQKGSKHIKSSTTTSDSNEIENAYKKLQNWKEKTEAKYVRLLNFIKTRFPDFTNEDDDDSTNSPPNTPLDV</sequence>
<name>A0A2P5D7R7_TREOI</name>
<dbReference type="EMBL" id="JXTC01000289">
    <property type="protein sequence ID" value="PON69342.1"/>
    <property type="molecule type" value="Genomic_DNA"/>
</dbReference>
<evidence type="ECO:0000256" key="1">
    <source>
        <dbReference type="SAM" id="MobiDB-lite"/>
    </source>
</evidence>
<comment type="caution">
    <text evidence="2">The sequence shown here is derived from an EMBL/GenBank/DDBJ whole genome shotgun (WGS) entry which is preliminary data.</text>
</comment>
<gene>
    <name evidence="2" type="ORF">TorRG33x02_259650</name>
</gene>
<keyword evidence="3" id="KW-1185">Reference proteome</keyword>
<feature type="region of interest" description="Disordered" evidence="1">
    <location>
        <begin position="129"/>
        <end position="148"/>
    </location>
</feature>
<evidence type="ECO:0000313" key="3">
    <source>
        <dbReference type="Proteomes" id="UP000237000"/>
    </source>
</evidence>
<feature type="region of interest" description="Disordered" evidence="1">
    <location>
        <begin position="75"/>
        <end position="95"/>
    </location>
</feature>
<reference evidence="3" key="1">
    <citation type="submission" date="2016-06" db="EMBL/GenBank/DDBJ databases">
        <title>Parallel loss of symbiosis genes in relatives of nitrogen-fixing non-legume Parasponia.</title>
        <authorList>
            <person name="Van Velzen R."/>
            <person name="Holmer R."/>
            <person name="Bu F."/>
            <person name="Rutten L."/>
            <person name="Van Zeijl A."/>
            <person name="Liu W."/>
            <person name="Santuari L."/>
            <person name="Cao Q."/>
            <person name="Sharma T."/>
            <person name="Shen D."/>
            <person name="Roswanjaya Y."/>
            <person name="Wardhani T."/>
            <person name="Kalhor M.S."/>
            <person name="Jansen J."/>
            <person name="Van den Hoogen J."/>
            <person name="Gungor B."/>
            <person name="Hartog M."/>
            <person name="Hontelez J."/>
            <person name="Verver J."/>
            <person name="Yang W.-C."/>
            <person name="Schijlen E."/>
            <person name="Repin R."/>
            <person name="Schilthuizen M."/>
            <person name="Schranz E."/>
            <person name="Heidstra R."/>
            <person name="Miyata K."/>
            <person name="Fedorova E."/>
            <person name="Kohlen W."/>
            <person name="Bisseling T."/>
            <person name="Smit S."/>
            <person name="Geurts R."/>
        </authorList>
    </citation>
    <scope>NUCLEOTIDE SEQUENCE [LARGE SCALE GENOMIC DNA]</scope>
    <source>
        <strain evidence="3">cv. RG33-2</strain>
    </source>
</reference>
<proteinExistence type="predicted"/>
<dbReference type="AlphaFoldDB" id="A0A2P5D7R7"/>
<dbReference type="InParanoid" id="A0A2P5D7R7"/>
<protein>
    <recommendedName>
        <fullName evidence="4">Transposase, Ptta/En/Spm, plant</fullName>
    </recommendedName>
</protein>
<organism evidence="2 3">
    <name type="scientific">Trema orientale</name>
    <name type="common">Charcoal tree</name>
    <name type="synonym">Celtis orientalis</name>
    <dbReference type="NCBI Taxonomy" id="63057"/>
    <lineage>
        <taxon>Eukaryota</taxon>
        <taxon>Viridiplantae</taxon>
        <taxon>Streptophyta</taxon>
        <taxon>Embryophyta</taxon>
        <taxon>Tracheophyta</taxon>
        <taxon>Spermatophyta</taxon>
        <taxon>Magnoliopsida</taxon>
        <taxon>eudicotyledons</taxon>
        <taxon>Gunneridae</taxon>
        <taxon>Pentapetalae</taxon>
        <taxon>rosids</taxon>
        <taxon>fabids</taxon>
        <taxon>Rosales</taxon>
        <taxon>Cannabaceae</taxon>
        <taxon>Trema</taxon>
    </lineage>
</organism>
<dbReference type="OrthoDB" id="1921870at2759"/>